<evidence type="ECO:0000256" key="4">
    <source>
        <dbReference type="RuleBase" id="RU369029"/>
    </source>
</evidence>
<dbReference type="AlphaFoldDB" id="A0AAP0BFJ3"/>
<organism evidence="7 8">
    <name type="scientific">Platanthera zijinensis</name>
    <dbReference type="NCBI Taxonomy" id="2320716"/>
    <lineage>
        <taxon>Eukaryota</taxon>
        <taxon>Viridiplantae</taxon>
        <taxon>Streptophyta</taxon>
        <taxon>Embryophyta</taxon>
        <taxon>Tracheophyta</taxon>
        <taxon>Spermatophyta</taxon>
        <taxon>Magnoliopsida</taxon>
        <taxon>Liliopsida</taxon>
        <taxon>Asparagales</taxon>
        <taxon>Orchidaceae</taxon>
        <taxon>Orchidoideae</taxon>
        <taxon>Orchideae</taxon>
        <taxon>Orchidinae</taxon>
        <taxon>Platanthera</taxon>
    </lineage>
</organism>
<comment type="subcellular location">
    <subcellularLocation>
        <location evidence="1 4">Nucleus</location>
    </subcellularLocation>
</comment>
<dbReference type="Proteomes" id="UP001418222">
    <property type="component" value="Unassembled WGS sequence"/>
</dbReference>
<dbReference type="GO" id="GO:0045892">
    <property type="term" value="P:negative regulation of DNA-templated transcription"/>
    <property type="evidence" value="ECO:0007669"/>
    <property type="project" value="TreeGrafter"/>
</dbReference>
<proteinExistence type="inferred from homology"/>
<comment type="function">
    <text evidence="4">Acts as a negative regulator of abscisic acid (ABA) response.</text>
</comment>
<reference evidence="7 8" key="1">
    <citation type="journal article" date="2022" name="Nat. Plants">
        <title>Genomes of leafy and leafless Platanthera orchids illuminate the evolution of mycoheterotrophy.</title>
        <authorList>
            <person name="Li M.H."/>
            <person name="Liu K.W."/>
            <person name="Li Z."/>
            <person name="Lu H.C."/>
            <person name="Ye Q.L."/>
            <person name="Zhang D."/>
            <person name="Wang J.Y."/>
            <person name="Li Y.F."/>
            <person name="Zhong Z.M."/>
            <person name="Liu X."/>
            <person name="Yu X."/>
            <person name="Liu D.K."/>
            <person name="Tu X.D."/>
            <person name="Liu B."/>
            <person name="Hao Y."/>
            <person name="Liao X.Y."/>
            <person name="Jiang Y.T."/>
            <person name="Sun W.H."/>
            <person name="Chen J."/>
            <person name="Chen Y.Q."/>
            <person name="Ai Y."/>
            <person name="Zhai J.W."/>
            <person name="Wu S.S."/>
            <person name="Zhou Z."/>
            <person name="Hsiao Y.Y."/>
            <person name="Wu W.L."/>
            <person name="Chen Y.Y."/>
            <person name="Lin Y.F."/>
            <person name="Hsu J.L."/>
            <person name="Li C.Y."/>
            <person name="Wang Z.W."/>
            <person name="Zhao X."/>
            <person name="Zhong W.Y."/>
            <person name="Ma X.K."/>
            <person name="Ma L."/>
            <person name="Huang J."/>
            <person name="Chen G.Z."/>
            <person name="Huang M.Z."/>
            <person name="Huang L."/>
            <person name="Peng D.H."/>
            <person name="Luo Y.B."/>
            <person name="Zou S.Q."/>
            <person name="Chen S.P."/>
            <person name="Lan S."/>
            <person name="Tsai W.C."/>
            <person name="Van de Peer Y."/>
            <person name="Liu Z.J."/>
        </authorList>
    </citation>
    <scope>NUCLEOTIDE SEQUENCE [LARGE SCALE GENOMIC DNA]</scope>
    <source>
        <strain evidence="7">Lor287</strain>
    </source>
</reference>
<dbReference type="Pfam" id="PF16135">
    <property type="entry name" value="TDBD"/>
    <property type="match status" value="1"/>
</dbReference>
<feature type="domain" description="Tify" evidence="6">
    <location>
        <begin position="235"/>
        <end position="268"/>
    </location>
</feature>
<dbReference type="GO" id="GO:0007165">
    <property type="term" value="P:signal transduction"/>
    <property type="evidence" value="ECO:0007669"/>
    <property type="project" value="InterPro"/>
</dbReference>
<comment type="similarity">
    <text evidence="2 4">Belongs to the Ninja family.</text>
</comment>
<name>A0AAP0BFJ3_9ASPA</name>
<dbReference type="GO" id="GO:0005634">
    <property type="term" value="C:nucleus"/>
    <property type="evidence" value="ECO:0007669"/>
    <property type="project" value="UniProtKB-SubCell"/>
</dbReference>
<comment type="caution">
    <text evidence="7">The sequence shown here is derived from an EMBL/GenBank/DDBJ whole genome shotgun (WGS) entry which is preliminary data.</text>
</comment>
<feature type="region of interest" description="Disordered" evidence="5">
    <location>
        <begin position="48"/>
        <end position="68"/>
    </location>
</feature>
<dbReference type="PANTHER" id="PTHR31413">
    <property type="entry name" value="AFP HOMOLOG 2"/>
    <property type="match status" value="1"/>
</dbReference>
<evidence type="ECO:0000259" key="6">
    <source>
        <dbReference type="Pfam" id="PF16135"/>
    </source>
</evidence>
<keyword evidence="3 4" id="KW-0539">Nucleus</keyword>
<evidence type="ECO:0000256" key="5">
    <source>
        <dbReference type="SAM" id="MobiDB-lite"/>
    </source>
</evidence>
<evidence type="ECO:0000256" key="2">
    <source>
        <dbReference type="ARBA" id="ARBA00006081"/>
    </source>
</evidence>
<dbReference type="PANTHER" id="PTHR31413:SF31">
    <property type="entry name" value="NINJA-FAMILY PROTEIN AFP3"/>
    <property type="match status" value="1"/>
</dbReference>
<evidence type="ECO:0000313" key="7">
    <source>
        <dbReference type="EMBL" id="KAK8937299.1"/>
    </source>
</evidence>
<evidence type="ECO:0000313" key="8">
    <source>
        <dbReference type="Proteomes" id="UP001418222"/>
    </source>
</evidence>
<keyword evidence="8" id="KW-1185">Reference proteome</keyword>
<protein>
    <recommendedName>
        <fullName evidence="4">Ninja-family protein</fullName>
    </recommendedName>
    <alternativeName>
        <fullName evidence="4">ABI-binding protein</fullName>
    </alternativeName>
</protein>
<gene>
    <name evidence="7" type="primary">AFP3</name>
    <name evidence="7" type="ORF">KSP39_PZI012400</name>
</gene>
<accession>A0AAP0BFJ3</accession>
<sequence length="274" mass="29533">MELDLTAILNGNATPPVRSAAMDDNRPELDLDLSLKLSSGGICSSGKRLSGNDGADVEGKKSKVTAESSWETNHSSYGVEVIPVVFQSPNGFSCVVPCWIPSSGEKSVYQPVANRNIPAAANLDSHEAWTRRPEVADGSSPPESSTSRISNVVQISCANGESGCSVESRSDHSCSCSYGENPSPLPYKITKSHPVPKHSSIRAVPATRMQTVSTRSEEGKKIYGRLYRFSKNKVRIMCGCHGRLFAPADFVRHAGGKETAHPLRQIVVEVLHEL</sequence>
<dbReference type="EMBL" id="JBBWWQ010000010">
    <property type="protein sequence ID" value="KAK8937299.1"/>
    <property type="molecule type" value="Genomic_DNA"/>
</dbReference>
<dbReference type="InterPro" id="IPR032308">
    <property type="entry name" value="TDBD"/>
</dbReference>
<evidence type="ECO:0000256" key="3">
    <source>
        <dbReference type="ARBA" id="ARBA00023242"/>
    </source>
</evidence>
<evidence type="ECO:0000256" key="1">
    <source>
        <dbReference type="ARBA" id="ARBA00004123"/>
    </source>
</evidence>
<dbReference type="InterPro" id="IPR031307">
    <property type="entry name" value="Ninja_fam"/>
</dbReference>